<dbReference type="RefSeq" id="WP_382311553.1">
    <property type="nucleotide sequence ID" value="NZ_JBHUFD010000001.1"/>
</dbReference>
<evidence type="ECO:0000259" key="2">
    <source>
        <dbReference type="Pfam" id="PF01370"/>
    </source>
</evidence>
<comment type="caution">
    <text evidence="3">The sequence shown here is derived from an EMBL/GenBank/DDBJ whole genome shotgun (WGS) entry which is preliminary data.</text>
</comment>
<protein>
    <submittedName>
        <fullName evidence="3">NAD-dependent epimerase/dehydratase family protein</fullName>
    </submittedName>
</protein>
<dbReference type="Gene3D" id="3.40.50.720">
    <property type="entry name" value="NAD(P)-binding Rossmann-like Domain"/>
    <property type="match status" value="1"/>
</dbReference>
<dbReference type="InterPro" id="IPR001509">
    <property type="entry name" value="Epimerase_deHydtase"/>
</dbReference>
<name>A0ABW4QPH4_9BACT</name>
<gene>
    <name evidence="3" type="ORF">ACFSDX_02140</name>
</gene>
<sequence length="322" mass="35967">MKKVLITGGSGFIGTNLVAGLLKEKYEVLNVDKVAPRDKNQQSYWSQADILDYTKLESIIKGFSPDVIVHLAAVTDLDGKTAEYYKANTEGTNNIIKIAAALPTLRRVLFTSSMYVCQPGYIPRDYDDYKAHTPYGQSKVDGELLVKNSPKQHYDWVIIRPTSIWGPWFGIPYIDFFKVVYQGQYYDFGSTCTKTYGYVENAVYQLKKLLDAPGVHGKTFYIGDQPPIPIAEWANEISTAMGKGTIKKIPYFAIKIAALGGDVLTKLGIKFPMTSFRLANMQTNNILPLEPVYAIAGPGPVNRLEGVSKTINWLREHKGYNV</sequence>
<dbReference type="Pfam" id="PF01370">
    <property type="entry name" value="Epimerase"/>
    <property type="match status" value="1"/>
</dbReference>
<dbReference type="PANTHER" id="PTHR43000">
    <property type="entry name" value="DTDP-D-GLUCOSE 4,6-DEHYDRATASE-RELATED"/>
    <property type="match status" value="1"/>
</dbReference>
<evidence type="ECO:0000256" key="1">
    <source>
        <dbReference type="ARBA" id="ARBA00007637"/>
    </source>
</evidence>
<organism evidence="3 4">
    <name type="scientific">Hymenobacter bucti</name>
    <dbReference type="NCBI Taxonomy" id="1844114"/>
    <lineage>
        <taxon>Bacteria</taxon>
        <taxon>Pseudomonadati</taxon>
        <taxon>Bacteroidota</taxon>
        <taxon>Cytophagia</taxon>
        <taxon>Cytophagales</taxon>
        <taxon>Hymenobacteraceae</taxon>
        <taxon>Hymenobacter</taxon>
    </lineage>
</organism>
<dbReference type="SUPFAM" id="SSF51735">
    <property type="entry name" value="NAD(P)-binding Rossmann-fold domains"/>
    <property type="match status" value="1"/>
</dbReference>
<evidence type="ECO:0000313" key="3">
    <source>
        <dbReference type="EMBL" id="MFD1871209.1"/>
    </source>
</evidence>
<accession>A0ABW4QPH4</accession>
<reference evidence="4" key="1">
    <citation type="journal article" date="2019" name="Int. J. Syst. Evol. Microbiol.">
        <title>The Global Catalogue of Microorganisms (GCM) 10K type strain sequencing project: providing services to taxonomists for standard genome sequencing and annotation.</title>
        <authorList>
            <consortium name="The Broad Institute Genomics Platform"/>
            <consortium name="The Broad Institute Genome Sequencing Center for Infectious Disease"/>
            <person name="Wu L."/>
            <person name="Ma J."/>
        </authorList>
    </citation>
    <scope>NUCLEOTIDE SEQUENCE [LARGE SCALE GENOMIC DNA]</scope>
    <source>
        <strain evidence="4">CGMCC 1.15795</strain>
    </source>
</reference>
<evidence type="ECO:0000313" key="4">
    <source>
        <dbReference type="Proteomes" id="UP001597197"/>
    </source>
</evidence>
<feature type="domain" description="NAD-dependent epimerase/dehydratase" evidence="2">
    <location>
        <begin position="4"/>
        <end position="168"/>
    </location>
</feature>
<dbReference type="EMBL" id="JBHUFD010000001">
    <property type="protein sequence ID" value="MFD1871209.1"/>
    <property type="molecule type" value="Genomic_DNA"/>
</dbReference>
<comment type="similarity">
    <text evidence="1">Belongs to the NAD(P)-dependent epimerase/dehydratase family.</text>
</comment>
<proteinExistence type="inferred from homology"/>
<dbReference type="Proteomes" id="UP001597197">
    <property type="component" value="Unassembled WGS sequence"/>
</dbReference>
<dbReference type="InterPro" id="IPR036291">
    <property type="entry name" value="NAD(P)-bd_dom_sf"/>
</dbReference>
<keyword evidence="4" id="KW-1185">Reference proteome</keyword>